<dbReference type="Proteomes" id="UP000664073">
    <property type="component" value="Unassembled WGS sequence"/>
</dbReference>
<comment type="caution">
    <text evidence="12">The sequence shown here is derived from an EMBL/GenBank/DDBJ whole genome shotgun (WGS) entry which is preliminary data.</text>
</comment>
<evidence type="ECO:0000256" key="2">
    <source>
        <dbReference type="ARBA" id="ARBA00007246"/>
    </source>
</evidence>
<name>A0A939HP60_9PROT</name>
<protein>
    <submittedName>
        <fullName evidence="12">General secretion pathway protein GspK</fullName>
    </submittedName>
</protein>
<evidence type="ECO:0000256" key="3">
    <source>
        <dbReference type="ARBA" id="ARBA00022448"/>
    </source>
</evidence>
<evidence type="ECO:0000256" key="1">
    <source>
        <dbReference type="ARBA" id="ARBA00004533"/>
    </source>
</evidence>
<dbReference type="PANTHER" id="PTHR38831">
    <property type="entry name" value="TYPE II SECRETION SYSTEM PROTEIN K"/>
    <property type="match status" value="1"/>
</dbReference>
<organism evidence="12 13">
    <name type="scientific">Acetobacter garciniae</name>
    <dbReference type="NCBI Taxonomy" id="2817435"/>
    <lineage>
        <taxon>Bacteria</taxon>
        <taxon>Pseudomonadati</taxon>
        <taxon>Pseudomonadota</taxon>
        <taxon>Alphaproteobacteria</taxon>
        <taxon>Acetobacterales</taxon>
        <taxon>Acetobacteraceae</taxon>
        <taxon>Acetobacter</taxon>
    </lineage>
</organism>
<dbReference type="RefSeq" id="WP_207845799.1">
    <property type="nucleotide sequence ID" value="NZ_JAFVMH010000003.1"/>
</dbReference>
<dbReference type="Gene3D" id="1.10.40.60">
    <property type="entry name" value="EpsJ-like"/>
    <property type="match status" value="1"/>
</dbReference>
<dbReference type="Pfam" id="PF21687">
    <property type="entry name" value="T2SSK_1st"/>
    <property type="match status" value="1"/>
</dbReference>
<comment type="similarity">
    <text evidence="2">Belongs to the GSP K family.</text>
</comment>
<dbReference type="GO" id="GO:0005886">
    <property type="term" value="C:plasma membrane"/>
    <property type="evidence" value="ECO:0007669"/>
    <property type="project" value="UniProtKB-SubCell"/>
</dbReference>
<dbReference type="AlphaFoldDB" id="A0A939HP60"/>
<keyword evidence="8 10" id="KW-1133">Transmembrane helix</keyword>
<sequence length="280" mass="29385">MAAQPGRKGGNARGQGGFALLIVLWTLVGLSLLVSVVLAVAGSALRGTSALRGAAQVQALAEGEIWDAVFHALDRSPARWAMDGRAYTPGMQGAAMTVRLFDEAGLVNPNTAPRALLVALLHGCGATPAQAADIAANMAQWRSSAAGNAAATRQRYLVAGRGYSPPYGAFQSVEELGLVLGMTPRLLQALRPHLSLTQPNDPDIGLADPVVRQALREAGLFMPHQPLPGEVRPRSFVVLVDVRDTQGYRAMREATILLTPAAGTLADGVHVVRIRTPDGP</sequence>
<dbReference type="InterPro" id="IPR049031">
    <property type="entry name" value="T2SSK_SAM-like_1st"/>
</dbReference>
<keyword evidence="3" id="KW-0813">Transport</keyword>
<gene>
    <name evidence="12" type="ORF">J2D77_08215</name>
</gene>
<feature type="transmembrane region" description="Helical" evidence="10">
    <location>
        <begin position="18"/>
        <end position="42"/>
    </location>
</feature>
<evidence type="ECO:0000256" key="9">
    <source>
        <dbReference type="ARBA" id="ARBA00023136"/>
    </source>
</evidence>
<evidence type="ECO:0000256" key="8">
    <source>
        <dbReference type="ARBA" id="ARBA00022989"/>
    </source>
</evidence>
<proteinExistence type="inferred from homology"/>
<dbReference type="SUPFAM" id="SSF158544">
    <property type="entry name" value="GspK insert domain-like"/>
    <property type="match status" value="1"/>
</dbReference>
<evidence type="ECO:0000256" key="10">
    <source>
        <dbReference type="SAM" id="Phobius"/>
    </source>
</evidence>
<evidence type="ECO:0000256" key="4">
    <source>
        <dbReference type="ARBA" id="ARBA00022475"/>
    </source>
</evidence>
<dbReference type="InterPro" id="IPR005628">
    <property type="entry name" value="GspK"/>
</dbReference>
<dbReference type="EMBL" id="JAFVMH010000003">
    <property type="protein sequence ID" value="MBO1325132.1"/>
    <property type="molecule type" value="Genomic_DNA"/>
</dbReference>
<dbReference type="InterPro" id="IPR038072">
    <property type="entry name" value="GspK_central_sf"/>
</dbReference>
<keyword evidence="6 10" id="KW-0812">Transmembrane</keyword>
<keyword evidence="4" id="KW-1003">Cell membrane</keyword>
<evidence type="ECO:0000256" key="7">
    <source>
        <dbReference type="ARBA" id="ARBA00022927"/>
    </source>
</evidence>
<keyword evidence="5" id="KW-0997">Cell inner membrane</keyword>
<comment type="subcellular location">
    <subcellularLocation>
        <location evidence="1">Cell inner membrane</location>
    </subcellularLocation>
</comment>
<dbReference type="PANTHER" id="PTHR38831:SF2">
    <property type="entry name" value="TYPE II SECRETION SYSTEM PROTEIN K"/>
    <property type="match status" value="1"/>
</dbReference>
<reference evidence="12" key="1">
    <citation type="submission" date="2021-03" db="EMBL/GenBank/DDBJ databases">
        <title>The complete genome sequence of Acetobacter sp. TBRC 12339.</title>
        <authorList>
            <person name="Charoenyingcharoen P."/>
            <person name="Yukphan P."/>
        </authorList>
    </citation>
    <scope>NUCLEOTIDE SEQUENCE</scope>
    <source>
        <strain evidence="12">TBRC 12339</strain>
    </source>
</reference>
<feature type="domain" description="T2SS protein K first SAM-like" evidence="11">
    <location>
        <begin position="109"/>
        <end position="196"/>
    </location>
</feature>
<evidence type="ECO:0000313" key="12">
    <source>
        <dbReference type="EMBL" id="MBO1325132.1"/>
    </source>
</evidence>
<evidence type="ECO:0000256" key="6">
    <source>
        <dbReference type="ARBA" id="ARBA00022692"/>
    </source>
</evidence>
<evidence type="ECO:0000256" key="5">
    <source>
        <dbReference type="ARBA" id="ARBA00022519"/>
    </source>
</evidence>
<keyword evidence="13" id="KW-1185">Reference proteome</keyword>
<evidence type="ECO:0000313" key="13">
    <source>
        <dbReference type="Proteomes" id="UP000664073"/>
    </source>
</evidence>
<keyword evidence="7" id="KW-0653">Protein transport</keyword>
<keyword evidence="9 10" id="KW-0472">Membrane</keyword>
<evidence type="ECO:0000259" key="11">
    <source>
        <dbReference type="Pfam" id="PF21687"/>
    </source>
</evidence>
<dbReference type="GO" id="GO:0009306">
    <property type="term" value="P:protein secretion"/>
    <property type="evidence" value="ECO:0007669"/>
    <property type="project" value="InterPro"/>
</dbReference>
<accession>A0A939HP60</accession>